<feature type="domain" description="Phosphotyrosine protein phosphatase I" evidence="3">
    <location>
        <begin position="7"/>
        <end position="145"/>
    </location>
</feature>
<dbReference type="Proteomes" id="UP001296921">
    <property type="component" value="Unassembled WGS sequence"/>
</dbReference>
<dbReference type="RefSeq" id="WP_218468516.1">
    <property type="nucleotide sequence ID" value="NZ_JADRCR010000014.1"/>
</dbReference>
<comment type="caution">
    <text evidence="4">The sequence shown here is derived from an EMBL/GenBank/DDBJ whole genome shotgun (WGS) entry which is preliminary data.</text>
</comment>
<gene>
    <name evidence="4" type="ORF">I2494_18700</name>
</gene>
<sequence length="148" mass="16886">MAELEFNSILVVCMGNICRSPIGERLLQTYLPHKIVHSAGLGAPNDAPADNTAIEIATKHGISLEGHKSKPFTIQMSRQYDLILVMEKRHIEMITKLAPEIRGKTLLFGHWFNQQEIADPYRKSKELFELVYQQLENSAKRWVSVLQN</sequence>
<dbReference type="PANTHER" id="PTHR11717:SF31">
    <property type="entry name" value="LOW MOLECULAR WEIGHT PROTEIN-TYROSINE-PHOSPHATASE ETP-RELATED"/>
    <property type="match status" value="1"/>
</dbReference>
<evidence type="ECO:0000259" key="3">
    <source>
        <dbReference type="SMART" id="SM00226"/>
    </source>
</evidence>
<dbReference type="Pfam" id="PF01451">
    <property type="entry name" value="LMWPc"/>
    <property type="match status" value="1"/>
</dbReference>
<name>A0ABS1IVB9_9GAMM</name>
<evidence type="ECO:0000313" key="4">
    <source>
        <dbReference type="EMBL" id="MBK5145706.1"/>
    </source>
</evidence>
<keyword evidence="5" id="KW-1185">Reference proteome</keyword>
<proteinExistence type="predicted"/>
<comment type="catalytic activity">
    <reaction evidence="2">
        <text>O-phospho-L-tyrosyl-[protein] + H2O = L-tyrosyl-[protein] + phosphate</text>
        <dbReference type="Rhea" id="RHEA:10684"/>
        <dbReference type="Rhea" id="RHEA-COMP:10136"/>
        <dbReference type="Rhea" id="RHEA-COMP:20101"/>
        <dbReference type="ChEBI" id="CHEBI:15377"/>
        <dbReference type="ChEBI" id="CHEBI:43474"/>
        <dbReference type="ChEBI" id="CHEBI:46858"/>
        <dbReference type="ChEBI" id="CHEBI:61978"/>
        <dbReference type="EC" id="3.1.3.48"/>
    </reaction>
</comment>
<dbReference type="PANTHER" id="PTHR11717">
    <property type="entry name" value="LOW MOLECULAR WEIGHT PROTEIN TYROSINE PHOSPHATASE"/>
    <property type="match status" value="1"/>
</dbReference>
<evidence type="ECO:0000256" key="1">
    <source>
        <dbReference type="ARBA" id="ARBA00013064"/>
    </source>
</evidence>
<dbReference type="CDD" id="cd16343">
    <property type="entry name" value="LMWPTP"/>
    <property type="match status" value="1"/>
</dbReference>
<dbReference type="InterPro" id="IPR023485">
    <property type="entry name" value="Ptyr_pPase"/>
</dbReference>
<dbReference type="InterPro" id="IPR050438">
    <property type="entry name" value="LMW_PTPase"/>
</dbReference>
<protein>
    <recommendedName>
        <fullName evidence="1">protein-tyrosine-phosphatase</fullName>
        <ecNumber evidence="1">3.1.3.48</ecNumber>
    </recommendedName>
</protein>
<evidence type="ECO:0000256" key="2">
    <source>
        <dbReference type="ARBA" id="ARBA00051722"/>
    </source>
</evidence>
<dbReference type="SMART" id="SM00226">
    <property type="entry name" value="LMWPc"/>
    <property type="match status" value="1"/>
</dbReference>
<reference evidence="4 5" key="1">
    <citation type="submission" date="2020-11" db="EMBL/GenBank/DDBJ databases">
        <title>Insectihabitans protaetiae gen. nov. sp. nov. and Insectihabitans allomyrinae sp. nov., isolated from larvae of Protaetia brevitarsis seulensis and Allomyrina dichotoma, respectively.</title>
        <authorList>
            <person name="Lee S.D."/>
            <person name="Byeon Y.-S."/>
            <person name="Kim S.-M."/>
            <person name="Yang H.L."/>
            <person name="Kim I.S."/>
        </authorList>
    </citation>
    <scope>NUCLEOTIDE SEQUENCE [LARGE SCALE GENOMIC DNA]</scope>
    <source>
        <strain evidence="4 5">BWR-B9</strain>
    </source>
</reference>
<accession>A0ABS1IVB9</accession>
<dbReference type="EMBL" id="JADRCR010000014">
    <property type="protein sequence ID" value="MBK5145706.1"/>
    <property type="molecule type" value="Genomic_DNA"/>
</dbReference>
<dbReference type="EC" id="3.1.3.48" evidence="1"/>
<organism evidence="4 5">
    <name type="scientific">Limnobaculum allomyrinae</name>
    <dbReference type="NCBI Taxonomy" id="2791986"/>
    <lineage>
        <taxon>Bacteria</taxon>
        <taxon>Pseudomonadati</taxon>
        <taxon>Pseudomonadota</taxon>
        <taxon>Gammaproteobacteria</taxon>
        <taxon>Enterobacterales</taxon>
        <taxon>Budviciaceae</taxon>
        <taxon>Limnobaculum</taxon>
    </lineage>
</organism>
<evidence type="ECO:0000313" key="5">
    <source>
        <dbReference type="Proteomes" id="UP001296921"/>
    </source>
</evidence>